<gene>
    <name evidence="1" type="ORF">KUDE01_007604</name>
</gene>
<evidence type="ECO:0000313" key="1">
    <source>
        <dbReference type="EMBL" id="KAK1892529.1"/>
    </source>
</evidence>
<dbReference type="Proteomes" id="UP001228049">
    <property type="component" value="Unassembled WGS sequence"/>
</dbReference>
<organism evidence="1 2">
    <name type="scientific">Dissostichus eleginoides</name>
    <name type="common">Patagonian toothfish</name>
    <name type="synonym">Dissostichus amissus</name>
    <dbReference type="NCBI Taxonomy" id="100907"/>
    <lineage>
        <taxon>Eukaryota</taxon>
        <taxon>Metazoa</taxon>
        <taxon>Chordata</taxon>
        <taxon>Craniata</taxon>
        <taxon>Vertebrata</taxon>
        <taxon>Euteleostomi</taxon>
        <taxon>Actinopterygii</taxon>
        <taxon>Neopterygii</taxon>
        <taxon>Teleostei</taxon>
        <taxon>Neoteleostei</taxon>
        <taxon>Acanthomorphata</taxon>
        <taxon>Eupercaria</taxon>
        <taxon>Perciformes</taxon>
        <taxon>Notothenioidei</taxon>
        <taxon>Nototheniidae</taxon>
        <taxon>Dissostichus</taxon>
    </lineage>
</organism>
<keyword evidence="2" id="KW-1185">Reference proteome</keyword>
<dbReference type="AlphaFoldDB" id="A0AAD9C2X2"/>
<protein>
    <submittedName>
        <fullName evidence="1">tRNA pseudouridine synthase A</fullName>
    </submittedName>
</protein>
<evidence type="ECO:0000313" key="2">
    <source>
        <dbReference type="Proteomes" id="UP001228049"/>
    </source>
</evidence>
<name>A0AAD9C2X2_DISEL</name>
<accession>A0AAD9C2X2</accession>
<comment type="caution">
    <text evidence="1">The sequence shown here is derived from an EMBL/GenBank/DDBJ whole genome shotgun (WGS) entry which is preliminary data.</text>
</comment>
<reference evidence="1" key="1">
    <citation type="submission" date="2023-04" db="EMBL/GenBank/DDBJ databases">
        <title>Chromosome-level genome of Chaenocephalus aceratus.</title>
        <authorList>
            <person name="Park H."/>
        </authorList>
    </citation>
    <scope>NUCLEOTIDE SEQUENCE</scope>
    <source>
        <strain evidence="1">DE</strain>
        <tissue evidence="1">Muscle</tissue>
    </source>
</reference>
<proteinExistence type="predicted"/>
<sequence>MWEINITISQNRRHGQAQRCLTLHGAPCHAAQMKAQHSADGLIRLQQWACSFDACLPSLYLGREAH</sequence>
<dbReference type="EMBL" id="JASDAP010000013">
    <property type="protein sequence ID" value="KAK1892529.1"/>
    <property type="molecule type" value="Genomic_DNA"/>
</dbReference>